<proteinExistence type="predicted"/>
<dbReference type="Gene3D" id="1.20.1280.50">
    <property type="match status" value="1"/>
</dbReference>
<feature type="domain" description="KIB1-4 beta-propeller" evidence="2">
    <location>
        <begin position="97"/>
        <end position="325"/>
    </location>
</feature>
<keyword evidence="4" id="KW-1185">Reference proteome</keyword>
<sequence length="406" mass="46901">MGAVQSQSVDQSKLPQAQLGIISSESANLTHLFTRDWSDLPVDILSIISTKLPILKDVIHFRAICKSWRSAVPLSDPLPRPPWIFMDDECIPRTLTFFSLDSFNYCIDISKIEGMQLVGTTYKHMVVLDEVNNSMFLLNPITKKLVPLPPFGKKYPRAHHIEVETIQSEDLVVIRVKLPHELVLLLCRPGDKEWKMVEVPDVNHGHIYHKGMYYINNGSTMVVDIDSSETMSTIPPPIDMSSDMRFSYLIENFGDLLGVWKNKLWCGSVNEYRFGLYKLENRNQQPQWIKMNNIGDRILFLNSSTGFCFRAGDFPGFKENCIYFFSARFKRSPIGPQEEFFDLCKYDIKTDKTEELKSIATELAGVKQEEKFWVPHLDSKVTSPQFTWLELLNRSRQNNQTYNTFY</sequence>
<evidence type="ECO:0000259" key="2">
    <source>
        <dbReference type="Pfam" id="PF03478"/>
    </source>
</evidence>
<evidence type="ECO:0000313" key="3">
    <source>
        <dbReference type="EMBL" id="KAJ4770419.1"/>
    </source>
</evidence>
<dbReference type="EMBL" id="JAMFTS010000003">
    <property type="protein sequence ID" value="KAJ4770419.1"/>
    <property type="molecule type" value="Genomic_DNA"/>
</dbReference>
<dbReference type="InterPro" id="IPR005174">
    <property type="entry name" value="KIB1-4_b-propeller"/>
</dbReference>
<feature type="domain" description="F-box" evidence="1">
    <location>
        <begin position="37"/>
        <end position="72"/>
    </location>
</feature>
<evidence type="ECO:0000259" key="1">
    <source>
        <dbReference type="Pfam" id="PF00646"/>
    </source>
</evidence>
<protein>
    <submittedName>
        <fullName evidence="3">F-box SKIP23-like protein (DUF295)</fullName>
    </submittedName>
</protein>
<gene>
    <name evidence="3" type="ORF">LUZ62_054676</name>
</gene>
<comment type="caution">
    <text evidence="3">The sequence shown here is derived from an EMBL/GenBank/DDBJ whole genome shotgun (WGS) entry which is preliminary data.</text>
</comment>
<reference evidence="3" key="1">
    <citation type="submission" date="2022-08" db="EMBL/GenBank/DDBJ databases">
        <authorList>
            <person name="Marques A."/>
        </authorList>
    </citation>
    <scope>NUCLEOTIDE SEQUENCE</scope>
    <source>
        <strain evidence="3">RhyPub2mFocal</strain>
        <tissue evidence="3">Leaves</tissue>
    </source>
</reference>
<dbReference type="InterPro" id="IPR050942">
    <property type="entry name" value="F-box_BR-signaling"/>
</dbReference>
<evidence type="ECO:0000313" key="4">
    <source>
        <dbReference type="Proteomes" id="UP001140206"/>
    </source>
</evidence>
<name>A0AAV8DRH0_9POAL</name>
<dbReference type="InterPro" id="IPR001810">
    <property type="entry name" value="F-box_dom"/>
</dbReference>
<organism evidence="3 4">
    <name type="scientific">Rhynchospora pubera</name>
    <dbReference type="NCBI Taxonomy" id="906938"/>
    <lineage>
        <taxon>Eukaryota</taxon>
        <taxon>Viridiplantae</taxon>
        <taxon>Streptophyta</taxon>
        <taxon>Embryophyta</taxon>
        <taxon>Tracheophyta</taxon>
        <taxon>Spermatophyta</taxon>
        <taxon>Magnoliopsida</taxon>
        <taxon>Liliopsida</taxon>
        <taxon>Poales</taxon>
        <taxon>Cyperaceae</taxon>
        <taxon>Cyperoideae</taxon>
        <taxon>Rhynchosporeae</taxon>
        <taxon>Rhynchospora</taxon>
    </lineage>
</organism>
<dbReference type="Proteomes" id="UP001140206">
    <property type="component" value="Chromosome 3"/>
</dbReference>
<dbReference type="Pfam" id="PF03478">
    <property type="entry name" value="Beta-prop_KIB1-4"/>
    <property type="match status" value="1"/>
</dbReference>
<accession>A0AAV8DRH0</accession>
<dbReference type="PANTHER" id="PTHR44259">
    <property type="entry name" value="OS07G0183000 PROTEIN-RELATED"/>
    <property type="match status" value="1"/>
</dbReference>
<dbReference type="AlphaFoldDB" id="A0AAV8DRH0"/>
<dbReference type="Pfam" id="PF00646">
    <property type="entry name" value="F-box"/>
    <property type="match status" value="1"/>
</dbReference>